<dbReference type="AlphaFoldDB" id="A0A8S0XHR8"/>
<dbReference type="Proteomes" id="UP000494216">
    <property type="component" value="Unassembled WGS sequence"/>
</dbReference>
<dbReference type="EMBL" id="CADCXN010000088">
    <property type="protein sequence ID" value="CAA9892053.1"/>
    <property type="molecule type" value="Genomic_DNA"/>
</dbReference>
<dbReference type="InterPro" id="IPR008571">
    <property type="entry name" value="HerA-like"/>
</dbReference>
<dbReference type="Gene3D" id="3.40.50.300">
    <property type="entry name" value="P-loop containing nucleotide triphosphate hydrolases"/>
    <property type="match status" value="1"/>
</dbReference>
<dbReference type="PANTHER" id="PTHR42957">
    <property type="entry name" value="HELICASE MJ1565-RELATED"/>
    <property type="match status" value="1"/>
</dbReference>
<protein>
    <submittedName>
        <fullName evidence="1">Threonine-phosphate decarboxylase</fullName>
    </submittedName>
</protein>
<dbReference type="InterPro" id="IPR027417">
    <property type="entry name" value="P-loop_NTPase"/>
</dbReference>
<proteinExistence type="predicted"/>
<evidence type="ECO:0000313" key="1">
    <source>
        <dbReference type="EMBL" id="CAA9892053.1"/>
    </source>
</evidence>
<reference evidence="1 2" key="1">
    <citation type="submission" date="2020-02" db="EMBL/GenBank/DDBJ databases">
        <authorList>
            <person name="Hogendoorn C."/>
        </authorList>
    </citation>
    <scope>NUCLEOTIDE SEQUENCE [LARGE SCALE GENOMIC DNA]</scope>
    <source>
        <strain evidence="1">METHB21</strain>
    </source>
</reference>
<dbReference type="PANTHER" id="PTHR42957:SF1">
    <property type="entry name" value="HELICASE MJ1565-RELATED"/>
    <property type="match status" value="1"/>
</dbReference>
<dbReference type="RefSeq" id="WP_217426546.1">
    <property type="nucleotide sequence ID" value="NZ_CADCXN010000088.1"/>
</dbReference>
<evidence type="ECO:0000313" key="2">
    <source>
        <dbReference type="Proteomes" id="UP000494216"/>
    </source>
</evidence>
<accession>A0A8S0XHR8</accession>
<dbReference type="SUPFAM" id="SSF52540">
    <property type="entry name" value="P-loop containing nucleoside triphosphate hydrolases"/>
    <property type="match status" value="1"/>
</dbReference>
<name>A0A8S0XHR8_9GAMM</name>
<sequence>MKKADYAVPGNFKVRVPKSKSILDQIKRWASAQNPPHEVTIPSAEEVSLSEASAWFEFLRFINLRLREEQKEARQPVLGLKSSTPGNAWIDPVMESYLNMLVRQNSQDRPFGGYRAIGKYKTYHSSRRTADVTEEVIGHLDAGKIVILDLSAGPVEIRTVLSERIARQIFERQMAAMHQNETPKNIVLYVEEAHNLIGKKADLNSTWPRIAKEGAKARIAFVYATQEPSSVHPNILANTENWFVTHLNNDDELKTLGKFYDYSDFIGSLKAAQDVGFARIKTLSSPFVIPTQINRFSPEEIKQRIASIITTGRSNAI</sequence>
<gene>
    <name evidence="1" type="ORF">METHB2_570016</name>
</gene>
<comment type="caution">
    <text evidence="1">The sequence shown here is derived from an EMBL/GenBank/DDBJ whole genome shotgun (WGS) entry which is preliminary data.</text>
</comment>
<keyword evidence="2" id="KW-1185">Reference proteome</keyword>
<organism evidence="1 2">
    <name type="scientific">Candidatus Methylobacter favarea</name>
    <dbReference type="NCBI Taxonomy" id="2707345"/>
    <lineage>
        <taxon>Bacteria</taxon>
        <taxon>Pseudomonadati</taxon>
        <taxon>Pseudomonadota</taxon>
        <taxon>Gammaproteobacteria</taxon>
        <taxon>Methylococcales</taxon>
        <taxon>Methylococcaceae</taxon>
        <taxon>Methylobacter</taxon>
    </lineage>
</organism>